<keyword evidence="7" id="KW-0443">Lipid metabolism</keyword>
<name>A0A161ZSH6_DAUCS</name>
<dbReference type="Gene3D" id="3.40.50.1110">
    <property type="entry name" value="SGNH hydrolase"/>
    <property type="match status" value="1"/>
</dbReference>
<dbReference type="Proteomes" id="UP000077755">
    <property type="component" value="Chromosome 6"/>
</dbReference>
<evidence type="ECO:0008006" key="12">
    <source>
        <dbReference type="Google" id="ProtNLM"/>
    </source>
</evidence>
<dbReference type="InterPro" id="IPR035669">
    <property type="entry name" value="SGNH_plant_lipase-like"/>
</dbReference>
<evidence type="ECO:0000256" key="8">
    <source>
        <dbReference type="SAM" id="SignalP"/>
    </source>
</evidence>
<evidence type="ECO:0000256" key="2">
    <source>
        <dbReference type="ARBA" id="ARBA00008668"/>
    </source>
</evidence>
<dbReference type="GO" id="GO:0016042">
    <property type="term" value="P:lipid catabolic process"/>
    <property type="evidence" value="ECO:0007669"/>
    <property type="project" value="UniProtKB-KW"/>
</dbReference>
<evidence type="ECO:0000256" key="5">
    <source>
        <dbReference type="ARBA" id="ARBA00022801"/>
    </source>
</evidence>
<dbReference type="AlphaFoldDB" id="A0A161ZSH6"/>
<keyword evidence="4 8" id="KW-0732">Signal</keyword>
<evidence type="ECO:0000313" key="9">
    <source>
        <dbReference type="EMBL" id="KZM89530.1"/>
    </source>
</evidence>
<gene>
    <name evidence="9" type="ORF">DCAR_023107</name>
    <name evidence="10" type="ORF">DCAR_0622911</name>
</gene>
<evidence type="ECO:0000256" key="1">
    <source>
        <dbReference type="ARBA" id="ARBA00004613"/>
    </source>
</evidence>
<reference evidence="9" key="1">
    <citation type="journal article" date="2016" name="Nat. Genet.">
        <title>A high-quality carrot genome assembly provides new insights into carotenoid accumulation and asterid genome evolution.</title>
        <authorList>
            <person name="Iorizzo M."/>
            <person name="Ellison S."/>
            <person name="Senalik D."/>
            <person name="Zeng P."/>
            <person name="Satapoomin P."/>
            <person name="Huang J."/>
            <person name="Bowman M."/>
            <person name="Iovene M."/>
            <person name="Sanseverino W."/>
            <person name="Cavagnaro P."/>
            <person name="Yildiz M."/>
            <person name="Macko-Podgorni A."/>
            <person name="Moranska E."/>
            <person name="Grzebelus E."/>
            <person name="Grzebelus D."/>
            <person name="Ashrafi H."/>
            <person name="Zheng Z."/>
            <person name="Cheng S."/>
            <person name="Spooner D."/>
            <person name="Van Deynze A."/>
            <person name="Simon P."/>
        </authorList>
    </citation>
    <scope>NUCLEOTIDE SEQUENCE [LARGE SCALE GENOMIC DNA]</scope>
    <source>
        <tissue evidence="9">Leaf</tissue>
    </source>
</reference>
<comment type="subcellular location">
    <subcellularLocation>
        <location evidence="1">Secreted</location>
    </subcellularLocation>
</comment>
<feature type="chain" id="PRO_5007830592" description="SGNH hydrolase-type esterase domain-containing protein" evidence="8">
    <location>
        <begin position="26"/>
        <end position="380"/>
    </location>
</feature>
<protein>
    <recommendedName>
        <fullName evidence="12">SGNH hydrolase-type esterase domain-containing protein</fullName>
    </recommendedName>
</protein>
<sequence>MAPINLLSSMLFVSLCINFLRYSWFNPTELSSSAETVRDRKNSSIKGMFVFGSSLVDNGNNKFLKTLAKADYLPYGMDFPLGPSGRYTNGENIIDILGKLLDIPAFIPAFFNPATKENHTAVGVDYACGGSGILDETGSIAGGVLSLNEQIKKFEDVTLPQLQNQGKNRSKEELSKYLFVIGSGGNDYTLNYFLNRSKSNVSVHEFTDNLTTTLSSQLKKLYSLGAKKFVLMSLYPLGCTPRSIAAQPKRKGCDKSLNDAALLFNANLESLVKGIRPQKPSPNFVMVNAYNIMQEIIRDPVLYGFSDATKPCCQVPRRREGGNGISCQKGGTTCEDRNKYVYFDALHPTEAVNVELATKAFSSDSINDVYPFNIRKLAQI</sequence>
<evidence type="ECO:0000256" key="7">
    <source>
        <dbReference type="ARBA" id="ARBA00023098"/>
    </source>
</evidence>
<dbReference type="GO" id="GO:0005576">
    <property type="term" value="C:extracellular region"/>
    <property type="evidence" value="ECO:0007669"/>
    <property type="project" value="UniProtKB-SubCell"/>
</dbReference>
<dbReference type="GO" id="GO:0016788">
    <property type="term" value="F:hydrolase activity, acting on ester bonds"/>
    <property type="evidence" value="ECO:0007669"/>
    <property type="project" value="InterPro"/>
</dbReference>
<evidence type="ECO:0000313" key="11">
    <source>
        <dbReference type="Proteomes" id="UP000077755"/>
    </source>
</evidence>
<keyword evidence="6" id="KW-0442">Lipid degradation</keyword>
<dbReference type="EMBL" id="CP093348">
    <property type="protein sequence ID" value="WOH03512.1"/>
    <property type="molecule type" value="Genomic_DNA"/>
</dbReference>
<dbReference type="KEGG" id="dcr:108225656"/>
<keyword evidence="11" id="KW-1185">Reference proteome</keyword>
<keyword evidence="3" id="KW-0964">Secreted</keyword>
<proteinExistence type="inferred from homology"/>
<accession>A0A161ZSH6</accession>
<evidence type="ECO:0000256" key="6">
    <source>
        <dbReference type="ARBA" id="ARBA00022963"/>
    </source>
</evidence>
<dbReference type="CDD" id="cd01837">
    <property type="entry name" value="SGNH_plant_lipase_like"/>
    <property type="match status" value="1"/>
</dbReference>
<dbReference type="EMBL" id="LNRQ01000006">
    <property type="protein sequence ID" value="KZM89530.1"/>
    <property type="molecule type" value="Genomic_DNA"/>
</dbReference>
<evidence type="ECO:0000256" key="4">
    <source>
        <dbReference type="ARBA" id="ARBA00022729"/>
    </source>
</evidence>
<dbReference type="Gramene" id="KZM89530">
    <property type="protein sequence ID" value="KZM89530"/>
    <property type="gene ID" value="DCAR_023107"/>
</dbReference>
<evidence type="ECO:0000313" key="10">
    <source>
        <dbReference type="EMBL" id="WOH03512.1"/>
    </source>
</evidence>
<comment type="similarity">
    <text evidence="2">Belongs to the 'GDSL' lipolytic enzyme family.</text>
</comment>
<dbReference type="InterPro" id="IPR051238">
    <property type="entry name" value="GDSL_esterase/lipase"/>
</dbReference>
<dbReference type="PANTHER" id="PTHR45650:SF2">
    <property type="entry name" value="OS06G0560700 PROTEIN"/>
    <property type="match status" value="1"/>
</dbReference>
<dbReference type="Pfam" id="PF00657">
    <property type="entry name" value="Lipase_GDSL"/>
    <property type="match status" value="1"/>
</dbReference>
<feature type="signal peptide" evidence="8">
    <location>
        <begin position="1"/>
        <end position="25"/>
    </location>
</feature>
<dbReference type="PANTHER" id="PTHR45650">
    <property type="entry name" value="GDSL-LIKE LIPASE/ACYLHYDROLASE-RELATED"/>
    <property type="match status" value="1"/>
</dbReference>
<reference evidence="10" key="2">
    <citation type="submission" date="2022-03" db="EMBL/GenBank/DDBJ databases">
        <title>Draft title - Genomic analysis of global carrot germplasm unveils the trajectory of domestication and the origin of high carotenoid orange carrot.</title>
        <authorList>
            <person name="Iorizzo M."/>
            <person name="Ellison S."/>
            <person name="Senalik D."/>
            <person name="Macko-Podgorni A."/>
            <person name="Grzebelus D."/>
            <person name="Bostan H."/>
            <person name="Rolling W."/>
            <person name="Curaba J."/>
            <person name="Simon P."/>
        </authorList>
    </citation>
    <scope>NUCLEOTIDE SEQUENCE</scope>
    <source>
        <tissue evidence="10">Leaf</tissue>
    </source>
</reference>
<evidence type="ECO:0000256" key="3">
    <source>
        <dbReference type="ARBA" id="ARBA00022525"/>
    </source>
</evidence>
<dbReference type="InterPro" id="IPR036514">
    <property type="entry name" value="SGNH_hydro_sf"/>
</dbReference>
<dbReference type="InterPro" id="IPR001087">
    <property type="entry name" value="GDSL"/>
</dbReference>
<organism evidence="9">
    <name type="scientific">Daucus carota subsp. sativus</name>
    <name type="common">Carrot</name>
    <dbReference type="NCBI Taxonomy" id="79200"/>
    <lineage>
        <taxon>Eukaryota</taxon>
        <taxon>Viridiplantae</taxon>
        <taxon>Streptophyta</taxon>
        <taxon>Embryophyta</taxon>
        <taxon>Tracheophyta</taxon>
        <taxon>Spermatophyta</taxon>
        <taxon>Magnoliopsida</taxon>
        <taxon>eudicotyledons</taxon>
        <taxon>Gunneridae</taxon>
        <taxon>Pentapetalae</taxon>
        <taxon>asterids</taxon>
        <taxon>campanulids</taxon>
        <taxon>Apiales</taxon>
        <taxon>Apiaceae</taxon>
        <taxon>Apioideae</taxon>
        <taxon>Scandiceae</taxon>
        <taxon>Daucinae</taxon>
        <taxon>Daucus</taxon>
        <taxon>Daucus sect. Daucus</taxon>
    </lineage>
</organism>
<keyword evidence="5" id="KW-0378">Hydrolase</keyword>